<keyword evidence="2 6" id="KW-0812">Transmembrane</keyword>
<feature type="domain" description="EamA" evidence="7">
    <location>
        <begin position="239"/>
        <end position="362"/>
    </location>
</feature>
<dbReference type="EMBL" id="KN880745">
    <property type="protein sequence ID" value="KIY62820.1"/>
    <property type="molecule type" value="Genomic_DNA"/>
</dbReference>
<accession>A0A0D7AXX1</accession>
<evidence type="ECO:0000256" key="6">
    <source>
        <dbReference type="SAM" id="Phobius"/>
    </source>
</evidence>
<dbReference type="InterPro" id="IPR037185">
    <property type="entry name" value="EmrE-like"/>
</dbReference>
<keyword evidence="3 6" id="KW-1133">Transmembrane helix</keyword>
<evidence type="ECO:0000256" key="3">
    <source>
        <dbReference type="ARBA" id="ARBA00022989"/>
    </source>
</evidence>
<dbReference type="OrthoDB" id="306876at2759"/>
<reference evidence="8 9" key="1">
    <citation type="journal article" date="2015" name="Fungal Genet. Biol.">
        <title>Evolution of novel wood decay mechanisms in Agaricales revealed by the genome sequences of Fistulina hepatica and Cylindrobasidium torrendii.</title>
        <authorList>
            <person name="Floudas D."/>
            <person name="Held B.W."/>
            <person name="Riley R."/>
            <person name="Nagy L.G."/>
            <person name="Koehler G."/>
            <person name="Ransdell A.S."/>
            <person name="Younus H."/>
            <person name="Chow J."/>
            <person name="Chiniquy J."/>
            <person name="Lipzen A."/>
            <person name="Tritt A."/>
            <person name="Sun H."/>
            <person name="Haridas S."/>
            <person name="LaButti K."/>
            <person name="Ohm R.A."/>
            <person name="Kues U."/>
            <person name="Blanchette R.A."/>
            <person name="Grigoriev I.V."/>
            <person name="Minto R.E."/>
            <person name="Hibbett D.S."/>
        </authorList>
    </citation>
    <scope>NUCLEOTIDE SEQUENCE [LARGE SCALE GENOMIC DNA]</scope>
    <source>
        <strain evidence="8 9">FP15055 ss-10</strain>
    </source>
</reference>
<comment type="subcellular location">
    <subcellularLocation>
        <location evidence="1">Membrane</location>
        <topology evidence="1">Multi-pass membrane protein</topology>
    </subcellularLocation>
</comment>
<dbReference type="SUPFAM" id="SSF103481">
    <property type="entry name" value="Multidrug resistance efflux transporter EmrE"/>
    <property type="match status" value="2"/>
</dbReference>
<name>A0A0D7AXX1_9AGAR</name>
<evidence type="ECO:0000256" key="2">
    <source>
        <dbReference type="ARBA" id="ARBA00022692"/>
    </source>
</evidence>
<keyword evidence="9" id="KW-1185">Reference proteome</keyword>
<feature type="domain" description="EamA" evidence="7">
    <location>
        <begin position="53"/>
        <end position="189"/>
    </location>
</feature>
<dbReference type="Pfam" id="PF00892">
    <property type="entry name" value="EamA"/>
    <property type="match status" value="2"/>
</dbReference>
<proteinExistence type="predicted"/>
<gene>
    <name evidence="8" type="ORF">CYLTODRAFT_426626</name>
</gene>
<sequence length="440" mass="46877">MSLSYVPLAGDEEGIARRSRTAWISRLSSTCASRIGKASRSLKKIPTLQTYGGLLLIVLAQAFFALMNVAVKTLNGIDPPVHTLQLIVVRMGITYVFSVLYMLATRVNDPWIGPPGVRLLLWFRGFSGFFGLFGIYFSLAYLSLSDATVLTFLAPFLTGIAGAVFLKEGYSVKEGVAGVCSLFGVILIARPAALFGFMANEPDVLSVDASPSADELDAMNGLEGAGVTQEQRLIAVGVALLGVVGATGAYTSIRAIGTRAHALHSLASFSLQSTIVAAIGMLVLRIPVVIPTRITWGLLLLEIGVFGFAAQFLLTLGLQREPAGRGTMAIYTQVVFATVAERVVFGTRPDGISVLGACIIVGCAGWGGYTRSQNRSSSSLSSEEAKAEDIALEEGLLRADDKMDDGLEWENDLEMDGDDRNVREDAGPSTPTSPVEIENR</sequence>
<feature type="transmembrane region" description="Helical" evidence="6">
    <location>
        <begin position="233"/>
        <end position="253"/>
    </location>
</feature>
<dbReference type="PANTHER" id="PTHR22911:SF6">
    <property type="entry name" value="SOLUTE CARRIER FAMILY 35 MEMBER G1"/>
    <property type="match status" value="1"/>
</dbReference>
<organism evidence="8 9">
    <name type="scientific">Cylindrobasidium torrendii FP15055 ss-10</name>
    <dbReference type="NCBI Taxonomy" id="1314674"/>
    <lineage>
        <taxon>Eukaryota</taxon>
        <taxon>Fungi</taxon>
        <taxon>Dikarya</taxon>
        <taxon>Basidiomycota</taxon>
        <taxon>Agaricomycotina</taxon>
        <taxon>Agaricomycetes</taxon>
        <taxon>Agaricomycetidae</taxon>
        <taxon>Agaricales</taxon>
        <taxon>Marasmiineae</taxon>
        <taxon>Physalacriaceae</taxon>
        <taxon>Cylindrobasidium</taxon>
    </lineage>
</organism>
<feature type="transmembrane region" description="Helical" evidence="6">
    <location>
        <begin position="116"/>
        <end position="141"/>
    </location>
</feature>
<dbReference type="PANTHER" id="PTHR22911">
    <property type="entry name" value="ACYL-MALONYL CONDENSING ENZYME-RELATED"/>
    <property type="match status" value="1"/>
</dbReference>
<feature type="transmembrane region" description="Helical" evidence="6">
    <location>
        <begin position="294"/>
        <end position="316"/>
    </location>
</feature>
<feature type="transmembrane region" description="Helical" evidence="6">
    <location>
        <begin position="265"/>
        <end position="288"/>
    </location>
</feature>
<feature type="transmembrane region" description="Helical" evidence="6">
    <location>
        <begin position="178"/>
        <end position="199"/>
    </location>
</feature>
<dbReference type="GO" id="GO:0016020">
    <property type="term" value="C:membrane"/>
    <property type="evidence" value="ECO:0007669"/>
    <property type="project" value="UniProtKB-SubCell"/>
</dbReference>
<dbReference type="InterPro" id="IPR000620">
    <property type="entry name" value="EamA_dom"/>
</dbReference>
<dbReference type="AlphaFoldDB" id="A0A0D7AXX1"/>
<keyword evidence="4 6" id="KW-0472">Membrane</keyword>
<dbReference type="Proteomes" id="UP000054007">
    <property type="component" value="Unassembled WGS sequence"/>
</dbReference>
<evidence type="ECO:0000259" key="7">
    <source>
        <dbReference type="Pfam" id="PF00892"/>
    </source>
</evidence>
<feature type="transmembrane region" description="Helical" evidence="6">
    <location>
        <begin position="50"/>
        <end position="71"/>
    </location>
</feature>
<feature type="compositionally biased region" description="Acidic residues" evidence="5">
    <location>
        <begin position="406"/>
        <end position="417"/>
    </location>
</feature>
<evidence type="ECO:0000313" key="9">
    <source>
        <dbReference type="Proteomes" id="UP000054007"/>
    </source>
</evidence>
<evidence type="ECO:0000313" key="8">
    <source>
        <dbReference type="EMBL" id="KIY62820.1"/>
    </source>
</evidence>
<feature type="transmembrane region" description="Helical" evidence="6">
    <location>
        <begin position="351"/>
        <end position="369"/>
    </location>
</feature>
<feature type="transmembrane region" description="Helical" evidence="6">
    <location>
        <begin position="147"/>
        <end position="166"/>
    </location>
</feature>
<evidence type="ECO:0000256" key="1">
    <source>
        <dbReference type="ARBA" id="ARBA00004141"/>
    </source>
</evidence>
<feature type="region of interest" description="Disordered" evidence="5">
    <location>
        <begin position="399"/>
        <end position="440"/>
    </location>
</feature>
<evidence type="ECO:0000256" key="4">
    <source>
        <dbReference type="ARBA" id="ARBA00023136"/>
    </source>
</evidence>
<protein>
    <recommendedName>
        <fullName evidence="7">EamA domain-containing protein</fullName>
    </recommendedName>
</protein>
<evidence type="ECO:0000256" key="5">
    <source>
        <dbReference type="SAM" id="MobiDB-lite"/>
    </source>
</evidence>
<feature type="transmembrane region" description="Helical" evidence="6">
    <location>
        <begin position="83"/>
        <end position="104"/>
    </location>
</feature>